<evidence type="ECO:0000313" key="2">
    <source>
        <dbReference type="Proteomes" id="UP000708208"/>
    </source>
</evidence>
<name>A0A8J2JYE2_9HEXA</name>
<dbReference type="AlphaFoldDB" id="A0A8J2JYE2"/>
<sequence>MILNLKSIISEPIIWNSKHHKSCSYVLLAGAVKPGSFLSEGWIRSLPGTPHKIFYTIFMPIMETNMEVLRENTRYIQHLVLVCYSNRNEVEIFIRDFEIKSLIRVGVNNDRNNKLVLANPYRKYPNYQGNTIKSLVCPICGPKLDYFKETGIWLDYMIATMYYHSLKLNATLEVETIFAVPQEGVDENGCWDEFLKPLLEATAAFSAIVKPTVLNTKVVYFSKPVFYDYIKFIHRLPKKVKSASLSALKHPLSTNVRLGICWDILSVVASFELLNFCKDLTTTKTLTNPADFTEMPSNHVLPHHFWLLTAFATIVPLLDQSGLVNIQFKKNVHYNLNRTILGV</sequence>
<keyword evidence="2" id="KW-1185">Reference proteome</keyword>
<evidence type="ECO:0000313" key="1">
    <source>
        <dbReference type="EMBL" id="CAG7716768.1"/>
    </source>
</evidence>
<dbReference type="EMBL" id="CAJVCH010041107">
    <property type="protein sequence ID" value="CAG7716768.1"/>
    <property type="molecule type" value="Genomic_DNA"/>
</dbReference>
<reference evidence="1" key="1">
    <citation type="submission" date="2021-06" db="EMBL/GenBank/DDBJ databases">
        <authorList>
            <person name="Hodson N. C."/>
            <person name="Mongue J. A."/>
            <person name="Jaron S. K."/>
        </authorList>
    </citation>
    <scope>NUCLEOTIDE SEQUENCE</scope>
</reference>
<comment type="caution">
    <text evidence="1">The sequence shown here is derived from an EMBL/GenBank/DDBJ whole genome shotgun (WGS) entry which is preliminary data.</text>
</comment>
<organism evidence="1 2">
    <name type="scientific">Allacma fusca</name>
    <dbReference type="NCBI Taxonomy" id="39272"/>
    <lineage>
        <taxon>Eukaryota</taxon>
        <taxon>Metazoa</taxon>
        <taxon>Ecdysozoa</taxon>
        <taxon>Arthropoda</taxon>
        <taxon>Hexapoda</taxon>
        <taxon>Collembola</taxon>
        <taxon>Symphypleona</taxon>
        <taxon>Sminthuridae</taxon>
        <taxon>Allacma</taxon>
    </lineage>
</organism>
<gene>
    <name evidence="1" type="ORF">AFUS01_LOCUS6258</name>
</gene>
<proteinExistence type="predicted"/>
<accession>A0A8J2JYE2</accession>
<protein>
    <submittedName>
        <fullName evidence="1">Uncharacterized protein</fullName>
    </submittedName>
</protein>
<dbReference type="Proteomes" id="UP000708208">
    <property type="component" value="Unassembled WGS sequence"/>
</dbReference>